<keyword evidence="6" id="KW-1185">Reference proteome</keyword>
<dbReference type="Pfam" id="PF00392">
    <property type="entry name" value="GntR"/>
    <property type="match status" value="1"/>
</dbReference>
<dbReference type="EMBL" id="JAASQI010000003">
    <property type="protein sequence ID" value="NIJ57606.1"/>
    <property type="molecule type" value="Genomic_DNA"/>
</dbReference>
<organism evidence="5 6">
    <name type="scientific">Pseudochelatococcus lubricantis</name>
    <dbReference type="NCBI Taxonomy" id="1538102"/>
    <lineage>
        <taxon>Bacteria</taxon>
        <taxon>Pseudomonadati</taxon>
        <taxon>Pseudomonadota</taxon>
        <taxon>Alphaproteobacteria</taxon>
        <taxon>Hyphomicrobiales</taxon>
        <taxon>Chelatococcaceae</taxon>
        <taxon>Pseudochelatococcus</taxon>
    </lineage>
</organism>
<dbReference type="RefSeq" id="WP_166950396.1">
    <property type="nucleotide sequence ID" value="NZ_JAASQI010000003.1"/>
</dbReference>
<accession>A0ABX0V3H8</accession>
<dbReference type="PRINTS" id="PR00035">
    <property type="entry name" value="HTHGNTR"/>
</dbReference>
<dbReference type="InterPro" id="IPR050679">
    <property type="entry name" value="Bact_HTH_transcr_reg"/>
</dbReference>
<dbReference type="InterPro" id="IPR036390">
    <property type="entry name" value="WH_DNA-bd_sf"/>
</dbReference>
<proteinExistence type="predicted"/>
<dbReference type="SMART" id="SM00345">
    <property type="entry name" value="HTH_GNTR"/>
    <property type="match status" value="1"/>
</dbReference>
<dbReference type="Proteomes" id="UP001429580">
    <property type="component" value="Unassembled WGS sequence"/>
</dbReference>
<dbReference type="Gene3D" id="3.40.1410.10">
    <property type="entry name" value="Chorismate lyase-like"/>
    <property type="match status" value="1"/>
</dbReference>
<dbReference type="SUPFAM" id="SSF46785">
    <property type="entry name" value="Winged helix' DNA-binding domain"/>
    <property type="match status" value="1"/>
</dbReference>
<dbReference type="PROSITE" id="PS50949">
    <property type="entry name" value="HTH_GNTR"/>
    <property type="match status" value="1"/>
</dbReference>
<keyword evidence="2" id="KW-0238">DNA-binding</keyword>
<name>A0ABX0V3H8_9HYPH</name>
<dbReference type="CDD" id="cd07377">
    <property type="entry name" value="WHTH_GntR"/>
    <property type="match status" value="1"/>
</dbReference>
<evidence type="ECO:0000259" key="4">
    <source>
        <dbReference type="PROSITE" id="PS50949"/>
    </source>
</evidence>
<evidence type="ECO:0000313" key="5">
    <source>
        <dbReference type="EMBL" id="NIJ57606.1"/>
    </source>
</evidence>
<sequence>MTDKQAGATVPKAQSIANEVRRRIVEREWSQGDRIPDEADLATEFDAARATVNKALQLLADEGLLDRRRRAGTRVTVNPVRKATFSIPVVREQVEQAGMAYSHRVVAQRRSPIPAEIANRLDLPEGRILVHLRAVHYGDGLPFQLEDRWINPQAAPGLEQADFRHLNANEWLVRNAPYLRAELTFSAENADRRDARLLQTRQGQALLILHRTTWNDLGPITTVRVAFRPGHRVSTESGHDRSS</sequence>
<comment type="caution">
    <text evidence="5">The sequence shown here is derived from an EMBL/GenBank/DDBJ whole genome shotgun (WGS) entry which is preliminary data.</text>
</comment>
<evidence type="ECO:0000256" key="1">
    <source>
        <dbReference type="ARBA" id="ARBA00023015"/>
    </source>
</evidence>
<dbReference type="InterPro" id="IPR036388">
    <property type="entry name" value="WH-like_DNA-bd_sf"/>
</dbReference>
<dbReference type="InterPro" id="IPR028978">
    <property type="entry name" value="Chorismate_lyase_/UTRA_dom_sf"/>
</dbReference>
<dbReference type="InterPro" id="IPR011663">
    <property type="entry name" value="UTRA"/>
</dbReference>
<protein>
    <submittedName>
        <fullName evidence="5">GntR family histidine utilization transcriptional repressor</fullName>
    </submittedName>
</protein>
<dbReference type="SMART" id="SM00866">
    <property type="entry name" value="UTRA"/>
    <property type="match status" value="1"/>
</dbReference>
<feature type="domain" description="HTH gntR-type" evidence="4">
    <location>
        <begin position="10"/>
        <end position="78"/>
    </location>
</feature>
<reference evidence="5 6" key="1">
    <citation type="submission" date="2020-03" db="EMBL/GenBank/DDBJ databases">
        <title>Genomic Encyclopedia of Type Strains, Phase IV (KMG-IV): sequencing the most valuable type-strain genomes for metagenomic binning, comparative biology and taxonomic classification.</title>
        <authorList>
            <person name="Goeker M."/>
        </authorList>
    </citation>
    <scope>NUCLEOTIDE SEQUENCE [LARGE SCALE GENOMIC DNA]</scope>
    <source>
        <strain evidence="5 6">DSM 103870</strain>
    </source>
</reference>
<dbReference type="PANTHER" id="PTHR44846:SF16">
    <property type="entry name" value="TRANSCRIPTIONAL REGULATOR PHNF-RELATED"/>
    <property type="match status" value="1"/>
</dbReference>
<dbReference type="Pfam" id="PF07702">
    <property type="entry name" value="UTRA"/>
    <property type="match status" value="1"/>
</dbReference>
<dbReference type="Gene3D" id="1.10.10.10">
    <property type="entry name" value="Winged helix-like DNA-binding domain superfamily/Winged helix DNA-binding domain"/>
    <property type="match status" value="1"/>
</dbReference>
<keyword evidence="3" id="KW-0804">Transcription</keyword>
<dbReference type="SUPFAM" id="SSF64288">
    <property type="entry name" value="Chorismate lyase-like"/>
    <property type="match status" value="1"/>
</dbReference>
<dbReference type="InterPro" id="IPR000524">
    <property type="entry name" value="Tscrpt_reg_HTH_GntR"/>
</dbReference>
<dbReference type="PANTHER" id="PTHR44846">
    <property type="entry name" value="MANNOSYL-D-GLYCERATE TRANSPORT/METABOLISM SYSTEM REPRESSOR MNGR-RELATED"/>
    <property type="match status" value="1"/>
</dbReference>
<evidence type="ECO:0000313" key="6">
    <source>
        <dbReference type="Proteomes" id="UP001429580"/>
    </source>
</evidence>
<evidence type="ECO:0000256" key="2">
    <source>
        <dbReference type="ARBA" id="ARBA00023125"/>
    </source>
</evidence>
<keyword evidence="1" id="KW-0805">Transcription regulation</keyword>
<gene>
    <name evidence="5" type="ORF">FHS82_001442</name>
</gene>
<evidence type="ECO:0000256" key="3">
    <source>
        <dbReference type="ARBA" id="ARBA00023163"/>
    </source>
</evidence>